<protein>
    <submittedName>
        <fullName evidence="4">Uncharacterized protein LOC104240220</fullName>
    </submittedName>
</protein>
<reference evidence="3" key="1">
    <citation type="journal article" date="2013" name="Genome Biol.">
        <title>Reference genomes and transcriptomes of Nicotiana sylvestris and Nicotiana tomentosiformis.</title>
        <authorList>
            <person name="Sierro N."/>
            <person name="Battey J.N."/>
            <person name="Ouadi S."/>
            <person name="Bovet L."/>
            <person name="Goepfert S."/>
            <person name="Bakaher N."/>
            <person name="Peitsch M.C."/>
            <person name="Ivanov N.V."/>
        </authorList>
    </citation>
    <scope>NUCLEOTIDE SEQUENCE [LARGE SCALE GENOMIC DNA]</scope>
</reference>
<dbReference type="Pfam" id="PF13456">
    <property type="entry name" value="RVT_3"/>
    <property type="match status" value="1"/>
</dbReference>
<dbReference type="RefSeq" id="XP_009793305.1">
    <property type="nucleotide sequence ID" value="XM_009795003.1"/>
</dbReference>
<dbReference type="GO" id="GO:0004523">
    <property type="term" value="F:RNA-DNA hybrid ribonuclease activity"/>
    <property type="evidence" value="ECO:0007669"/>
    <property type="project" value="InterPro"/>
</dbReference>
<dbReference type="Gene3D" id="3.30.420.10">
    <property type="entry name" value="Ribonuclease H-like superfamily/Ribonuclease H"/>
    <property type="match status" value="1"/>
</dbReference>
<keyword evidence="3" id="KW-1185">Reference proteome</keyword>
<evidence type="ECO:0000259" key="1">
    <source>
        <dbReference type="Pfam" id="PF13456"/>
    </source>
</evidence>
<proteinExistence type="predicted"/>
<evidence type="ECO:0000313" key="4">
    <source>
        <dbReference type="RefSeq" id="XP_009793305.1"/>
    </source>
</evidence>
<feature type="domain" description="Reverse transcriptase zinc-binding" evidence="2">
    <location>
        <begin position="29"/>
        <end position="114"/>
    </location>
</feature>
<dbReference type="AlphaFoldDB" id="A0A1U7Y3E8"/>
<dbReference type="Pfam" id="PF13966">
    <property type="entry name" value="zf-RVT"/>
    <property type="match status" value="1"/>
</dbReference>
<dbReference type="CDD" id="cd06222">
    <property type="entry name" value="RNase_H_like"/>
    <property type="match status" value="1"/>
</dbReference>
<evidence type="ECO:0000259" key="2">
    <source>
        <dbReference type="Pfam" id="PF13966"/>
    </source>
</evidence>
<reference evidence="4" key="2">
    <citation type="submission" date="2025-08" db="UniProtKB">
        <authorList>
            <consortium name="RefSeq"/>
        </authorList>
    </citation>
    <scope>IDENTIFICATION</scope>
    <source>
        <tissue evidence="4">Leaf</tissue>
    </source>
</reference>
<accession>A0A1U7Y3E8</accession>
<dbReference type="Proteomes" id="UP000189701">
    <property type="component" value="Unplaced"/>
</dbReference>
<evidence type="ECO:0000313" key="3">
    <source>
        <dbReference type="Proteomes" id="UP000189701"/>
    </source>
</evidence>
<dbReference type="InterPro" id="IPR044730">
    <property type="entry name" value="RNase_H-like_dom_plant"/>
</dbReference>
<gene>
    <name evidence="4" type="primary">LOC104240220</name>
</gene>
<sequence length="231" mass="25965">MVNHTLTVSIGKYEHEDYPIWAISEDGKFSTKSVYQKESNHSSHDILFQIIWHNKIPFKISFLAWRVLHRKLPIDELMYKFGNYVISRCHCCNAPKCETLQHAFIDSDLVVKLWNDFGVPLGILPIITILQGWFGTTPVNMLPREGTVKLNTDGSFLHSSGLAGMGGIVRDCRGNMLMAFAVPKSCSSNNMAKAHAAKYGLEWCIQQGFGDIILEIDSVIISNTEKGSKYP</sequence>
<dbReference type="InterPro" id="IPR026960">
    <property type="entry name" value="RVT-Znf"/>
</dbReference>
<dbReference type="InterPro" id="IPR002156">
    <property type="entry name" value="RNaseH_domain"/>
</dbReference>
<dbReference type="GO" id="GO:0003676">
    <property type="term" value="F:nucleic acid binding"/>
    <property type="evidence" value="ECO:0007669"/>
    <property type="project" value="InterPro"/>
</dbReference>
<feature type="domain" description="RNase H type-1" evidence="1">
    <location>
        <begin position="151"/>
        <end position="223"/>
    </location>
</feature>
<dbReference type="OrthoDB" id="1305444at2759"/>
<name>A0A1U7Y3E8_NICSY</name>
<dbReference type="PANTHER" id="PTHR47723">
    <property type="entry name" value="OS05G0353850 PROTEIN"/>
    <property type="match status" value="1"/>
</dbReference>
<dbReference type="SUPFAM" id="SSF53098">
    <property type="entry name" value="Ribonuclease H-like"/>
    <property type="match status" value="1"/>
</dbReference>
<dbReference type="eggNOG" id="KOG1075">
    <property type="taxonomic scope" value="Eukaryota"/>
</dbReference>
<dbReference type="InterPro" id="IPR012337">
    <property type="entry name" value="RNaseH-like_sf"/>
</dbReference>
<dbReference type="InterPro" id="IPR053151">
    <property type="entry name" value="RNase_H-like"/>
</dbReference>
<organism evidence="3 4">
    <name type="scientific">Nicotiana sylvestris</name>
    <name type="common">Wood tobacco</name>
    <name type="synonym">South American tobacco</name>
    <dbReference type="NCBI Taxonomy" id="4096"/>
    <lineage>
        <taxon>Eukaryota</taxon>
        <taxon>Viridiplantae</taxon>
        <taxon>Streptophyta</taxon>
        <taxon>Embryophyta</taxon>
        <taxon>Tracheophyta</taxon>
        <taxon>Spermatophyta</taxon>
        <taxon>Magnoliopsida</taxon>
        <taxon>eudicotyledons</taxon>
        <taxon>Gunneridae</taxon>
        <taxon>Pentapetalae</taxon>
        <taxon>asterids</taxon>
        <taxon>lamiids</taxon>
        <taxon>Solanales</taxon>
        <taxon>Solanaceae</taxon>
        <taxon>Nicotianoideae</taxon>
        <taxon>Nicotianeae</taxon>
        <taxon>Nicotiana</taxon>
    </lineage>
</organism>
<dbReference type="InterPro" id="IPR036397">
    <property type="entry name" value="RNaseH_sf"/>
</dbReference>
<dbReference type="PANTHER" id="PTHR47723:SF19">
    <property type="entry name" value="POLYNUCLEOTIDYL TRANSFERASE, RIBONUCLEASE H-LIKE SUPERFAMILY PROTEIN"/>
    <property type="match status" value="1"/>
</dbReference>